<dbReference type="SUPFAM" id="SSF48452">
    <property type="entry name" value="TPR-like"/>
    <property type="match status" value="1"/>
</dbReference>
<name>A0ABP3JVR6_9ACTN</name>
<evidence type="ECO:0008006" key="3">
    <source>
        <dbReference type="Google" id="ProtNLM"/>
    </source>
</evidence>
<gene>
    <name evidence="1" type="ORF">GCM10009544_28300</name>
</gene>
<accession>A0ABP3JVR6</accession>
<dbReference type="Gene3D" id="1.25.40.10">
    <property type="entry name" value="Tetratricopeptide repeat domain"/>
    <property type="match status" value="1"/>
</dbReference>
<keyword evidence="2" id="KW-1185">Reference proteome</keyword>
<protein>
    <recommendedName>
        <fullName evidence="3">Transcriptional regulator</fullName>
    </recommendedName>
</protein>
<reference evidence="2" key="1">
    <citation type="journal article" date="2019" name="Int. J. Syst. Evol. Microbiol.">
        <title>The Global Catalogue of Microorganisms (GCM) 10K type strain sequencing project: providing services to taxonomists for standard genome sequencing and annotation.</title>
        <authorList>
            <consortium name="The Broad Institute Genomics Platform"/>
            <consortium name="The Broad Institute Genome Sequencing Center for Infectious Disease"/>
            <person name="Wu L."/>
            <person name="Ma J."/>
        </authorList>
    </citation>
    <scope>NUCLEOTIDE SEQUENCE [LARGE SCALE GENOMIC DNA]</scope>
    <source>
        <strain evidence="2">JCM 10649</strain>
    </source>
</reference>
<proteinExistence type="predicted"/>
<dbReference type="EMBL" id="BAAAHB010000026">
    <property type="protein sequence ID" value="GAA0464289.1"/>
    <property type="molecule type" value="Genomic_DNA"/>
</dbReference>
<dbReference type="Proteomes" id="UP001499895">
    <property type="component" value="Unassembled WGS sequence"/>
</dbReference>
<dbReference type="InterPro" id="IPR011990">
    <property type="entry name" value="TPR-like_helical_dom_sf"/>
</dbReference>
<evidence type="ECO:0000313" key="1">
    <source>
        <dbReference type="EMBL" id="GAA0464289.1"/>
    </source>
</evidence>
<sequence length="452" mass="49043">MRDKPFRHPLAALRHELDLTAEEYLDRLSPVHAALGYGHLAKRREKVTRWESGIHAPETVTQYAMAAFHNVPREAVDEMGWPHWLLVSFPDDRPILDSPWTPMGTVRSVAAAARGGSVDRRGFLIASGATLTAVTAGWTDALSTTQAIAATRGRRRLTADTVTRLEQRLDDLRRLDDVLGGGELRPAAAAEFQLLSALANDATYNEDVGRRLLTALAESSRMCGWLHFDAGRHAGAQSFYITALRASATAGDHATGANILAFMAIQTYSTGNPQDAVNLVRTAQDEAAGHSTPRVRAMLHARAARALSKTGARTACARELDAARDAYAQGTHDDDPPWSYWLDAGEIEMLSGSSALDLGDPRTALHHFEAAYKAAYATDGYVRDHALYLTRAAQAHLDLGDLDAACATATKALSQTDGVDSSRPSEALDDIRSQLLPHRHVRAVRQFLSLSA</sequence>
<organism evidence="1 2">
    <name type="scientific">Streptomyces stramineus</name>
    <dbReference type="NCBI Taxonomy" id="173861"/>
    <lineage>
        <taxon>Bacteria</taxon>
        <taxon>Bacillati</taxon>
        <taxon>Actinomycetota</taxon>
        <taxon>Actinomycetes</taxon>
        <taxon>Kitasatosporales</taxon>
        <taxon>Streptomycetaceae</taxon>
        <taxon>Streptomyces</taxon>
    </lineage>
</organism>
<comment type="caution">
    <text evidence="1">The sequence shown here is derived from an EMBL/GenBank/DDBJ whole genome shotgun (WGS) entry which is preliminary data.</text>
</comment>
<dbReference type="RefSeq" id="WP_344090095.1">
    <property type="nucleotide sequence ID" value="NZ_BAAAHB010000026.1"/>
</dbReference>
<evidence type="ECO:0000313" key="2">
    <source>
        <dbReference type="Proteomes" id="UP001499895"/>
    </source>
</evidence>